<dbReference type="EMBL" id="CP000254">
    <property type="protein sequence ID" value="ABD41215.1"/>
    <property type="molecule type" value="Genomic_DNA"/>
</dbReference>
<keyword evidence="3 6" id="KW-0597">Phosphoprotein</keyword>
<dbReference type="InterPro" id="IPR003594">
    <property type="entry name" value="HATPase_dom"/>
</dbReference>
<dbReference type="SUPFAM" id="SSF55785">
    <property type="entry name" value="PYP-like sensor domain (PAS domain)"/>
    <property type="match status" value="7"/>
</dbReference>
<dbReference type="Pfam" id="PF02518">
    <property type="entry name" value="HATPase_c"/>
    <property type="match status" value="1"/>
</dbReference>
<dbReference type="EC" id="2.7.13.3" evidence="2"/>
<evidence type="ECO:0000259" key="9">
    <source>
        <dbReference type="PROSITE" id="PS50112"/>
    </source>
</evidence>
<dbReference type="CDD" id="cd00130">
    <property type="entry name" value="PAS"/>
    <property type="match status" value="5"/>
</dbReference>
<dbReference type="InterPro" id="IPR004358">
    <property type="entry name" value="Sig_transdc_His_kin-like_C"/>
</dbReference>
<evidence type="ECO:0000256" key="4">
    <source>
        <dbReference type="ARBA" id="ARBA00022679"/>
    </source>
</evidence>
<dbReference type="RefSeq" id="WP_011448484.1">
    <property type="nucleotide sequence ID" value="NC_007796.1"/>
</dbReference>
<keyword evidence="4 11" id="KW-0808">Transferase</keyword>
<dbReference type="CDD" id="cd00075">
    <property type="entry name" value="HATPase"/>
    <property type="match status" value="1"/>
</dbReference>
<name>Q2FNX5_METHJ</name>
<dbReference type="PROSITE" id="PS50110">
    <property type="entry name" value="RESPONSE_REGULATORY"/>
    <property type="match status" value="1"/>
</dbReference>
<dbReference type="InterPro" id="IPR000700">
    <property type="entry name" value="PAS-assoc_C"/>
</dbReference>
<dbReference type="STRING" id="323259.Mhun_1481"/>
<dbReference type="GO" id="GO:0004673">
    <property type="term" value="F:protein histidine kinase activity"/>
    <property type="evidence" value="ECO:0007669"/>
    <property type="project" value="UniProtKB-EC"/>
</dbReference>
<dbReference type="InterPro" id="IPR003018">
    <property type="entry name" value="GAF"/>
</dbReference>
<dbReference type="PROSITE" id="PS50109">
    <property type="entry name" value="HIS_KIN"/>
    <property type="match status" value="1"/>
</dbReference>
<dbReference type="SUPFAM" id="SSF55874">
    <property type="entry name" value="ATPase domain of HSP90 chaperone/DNA topoisomerase II/histidine kinase"/>
    <property type="match status" value="1"/>
</dbReference>
<gene>
    <name evidence="11" type="ordered locus">Mhun_1481</name>
</gene>
<dbReference type="SMART" id="SM00091">
    <property type="entry name" value="PAS"/>
    <property type="match status" value="6"/>
</dbReference>
<evidence type="ECO:0000259" key="8">
    <source>
        <dbReference type="PROSITE" id="PS50110"/>
    </source>
</evidence>
<feature type="domain" description="Response regulatory" evidence="8">
    <location>
        <begin position="9"/>
        <end position="124"/>
    </location>
</feature>
<keyword evidence="5 11" id="KW-0418">Kinase</keyword>
<dbReference type="InParanoid" id="Q2FNX5"/>
<dbReference type="SUPFAM" id="SSF52172">
    <property type="entry name" value="CheY-like"/>
    <property type="match status" value="1"/>
</dbReference>
<dbReference type="PROSITE" id="PS50112">
    <property type="entry name" value="PAS"/>
    <property type="match status" value="5"/>
</dbReference>
<accession>Q2FNX5</accession>
<feature type="domain" description="PAC" evidence="10">
    <location>
        <begin position="1148"/>
        <end position="1198"/>
    </location>
</feature>
<dbReference type="CDD" id="cd00156">
    <property type="entry name" value="REC"/>
    <property type="match status" value="1"/>
</dbReference>
<dbReference type="SUPFAM" id="SSF55781">
    <property type="entry name" value="GAF domain-like"/>
    <property type="match status" value="1"/>
</dbReference>
<dbReference type="Gene3D" id="3.40.50.2300">
    <property type="match status" value="1"/>
</dbReference>
<dbReference type="Pfam" id="PF13188">
    <property type="entry name" value="PAS_8"/>
    <property type="match status" value="2"/>
</dbReference>
<dbReference type="Gene3D" id="3.30.450.20">
    <property type="entry name" value="PAS domain"/>
    <property type="match status" value="6"/>
</dbReference>
<dbReference type="HOGENOM" id="CLU_000445_114_58_2"/>
<feature type="domain" description="PAS" evidence="9">
    <location>
        <begin position="812"/>
        <end position="849"/>
    </location>
</feature>
<dbReference type="InterPro" id="IPR000014">
    <property type="entry name" value="PAS"/>
</dbReference>
<dbReference type="InterPro" id="IPR001789">
    <property type="entry name" value="Sig_transdc_resp-reg_receiver"/>
</dbReference>
<dbReference type="KEGG" id="mhu:Mhun_1481"/>
<feature type="modified residue" description="4-aspartylphosphate" evidence="6">
    <location>
        <position position="59"/>
    </location>
</feature>
<dbReference type="eggNOG" id="arCOG02346">
    <property type="taxonomic scope" value="Archaea"/>
</dbReference>
<evidence type="ECO:0000259" key="7">
    <source>
        <dbReference type="PROSITE" id="PS50109"/>
    </source>
</evidence>
<dbReference type="eggNOG" id="arCOG06192">
    <property type="taxonomic scope" value="Archaea"/>
</dbReference>
<dbReference type="SMART" id="SM00387">
    <property type="entry name" value="HATPase_c"/>
    <property type="match status" value="1"/>
</dbReference>
<feature type="domain" description="PAS" evidence="9">
    <location>
        <begin position="1075"/>
        <end position="1145"/>
    </location>
</feature>
<dbReference type="eggNOG" id="arCOG02336">
    <property type="taxonomic scope" value="Archaea"/>
</dbReference>
<dbReference type="Pfam" id="PF08447">
    <property type="entry name" value="PAS_3"/>
    <property type="match status" value="1"/>
</dbReference>
<dbReference type="Proteomes" id="UP000001941">
    <property type="component" value="Chromosome"/>
</dbReference>
<dbReference type="PANTHER" id="PTHR43304:SF1">
    <property type="entry name" value="PAC DOMAIN-CONTAINING PROTEIN"/>
    <property type="match status" value="1"/>
</dbReference>
<dbReference type="InterPro" id="IPR011006">
    <property type="entry name" value="CheY-like_superfamily"/>
</dbReference>
<dbReference type="EnsemblBacteria" id="ABD41215">
    <property type="protein sequence ID" value="ABD41215"/>
    <property type="gene ID" value="Mhun_1481"/>
</dbReference>
<dbReference type="NCBIfam" id="TIGR00229">
    <property type="entry name" value="sensory_box"/>
    <property type="match status" value="6"/>
</dbReference>
<dbReference type="eggNOG" id="arCOG02385">
    <property type="taxonomic scope" value="Archaea"/>
</dbReference>
<dbReference type="InterPro" id="IPR052162">
    <property type="entry name" value="Sensor_kinase/Photoreceptor"/>
</dbReference>
<evidence type="ECO:0000259" key="10">
    <source>
        <dbReference type="PROSITE" id="PS50113"/>
    </source>
</evidence>
<feature type="domain" description="PAS" evidence="9">
    <location>
        <begin position="692"/>
        <end position="738"/>
    </location>
</feature>
<evidence type="ECO:0000256" key="5">
    <source>
        <dbReference type="ARBA" id="ARBA00022777"/>
    </source>
</evidence>
<feature type="domain" description="PAC" evidence="10">
    <location>
        <begin position="346"/>
        <end position="398"/>
    </location>
</feature>
<dbReference type="OrthoDB" id="9652at2157"/>
<dbReference type="PROSITE" id="PS50113">
    <property type="entry name" value="PAC"/>
    <property type="match status" value="3"/>
</dbReference>
<dbReference type="InterPro" id="IPR001610">
    <property type="entry name" value="PAC"/>
</dbReference>
<feature type="domain" description="PAC" evidence="10">
    <location>
        <begin position="1021"/>
        <end position="1074"/>
    </location>
</feature>
<reference evidence="12" key="1">
    <citation type="journal article" date="2016" name="Stand. Genomic Sci.">
        <title>Complete genome sequence of Methanospirillum hungatei type strain JF1.</title>
        <authorList>
            <person name="Gunsalus R.P."/>
            <person name="Cook L.E."/>
            <person name="Crable B."/>
            <person name="Rohlin L."/>
            <person name="McDonald E."/>
            <person name="Mouttaki H."/>
            <person name="Sieber J.R."/>
            <person name="Poweleit N."/>
            <person name="Zhou H."/>
            <person name="Lapidus A.L."/>
            <person name="Daligault H.E."/>
            <person name="Land M."/>
            <person name="Gilna P."/>
            <person name="Ivanova N."/>
            <person name="Kyrpides N."/>
            <person name="Culley D.E."/>
            <person name="McInerney M.J."/>
        </authorList>
    </citation>
    <scope>NUCLEOTIDE SEQUENCE [LARGE SCALE GENOMIC DNA]</scope>
    <source>
        <strain evidence="12">ATCC 27890 / DSM 864 / NBRC 100397 / JF-1</strain>
    </source>
</reference>
<dbReference type="InterPro" id="IPR035965">
    <property type="entry name" value="PAS-like_dom_sf"/>
</dbReference>
<evidence type="ECO:0000313" key="12">
    <source>
        <dbReference type="Proteomes" id="UP000001941"/>
    </source>
</evidence>
<protein>
    <recommendedName>
        <fullName evidence="2">histidine kinase</fullName>
        <ecNumber evidence="2">2.7.13.3</ecNumber>
    </recommendedName>
</protein>
<evidence type="ECO:0000256" key="2">
    <source>
        <dbReference type="ARBA" id="ARBA00012438"/>
    </source>
</evidence>
<dbReference type="GeneID" id="25393514"/>
<feature type="domain" description="PAS" evidence="9">
    <location>
        <begin position="273"/>
        <end position="343"/>
    </location>
</feature>
<evidence type="ECO:0000256" key="1">
    <source>
        <dbReference type="ARBA" id="ARBA00000085"/>
    </source>
</evidence>
<dbReference type="Pfam" id="PF12860">
    <property type="entry name" value="PAS_7"/>
    <property type="match status" value="1"/>
</dbReference>
<dbReference type="Gene3D" id="3.30.450.40">
    <property type="match status" value="1"/>
</dbReference>
<feature type="domain" description="PAS" evidence="9">
    <location>
        <begin position="945"/>
        <end position="1024"/>
    </location>
</feature>
<keyword evidence="12" id="KW-1185">Reference proteome</keyword>
<dbReference type="Pfam" id="PF00072">
    <property type="entry name" value="Response_reg"/>
    <property type="match status" value="1"/>
</dbReference>
<feature type="domain" description="Histidine kinase" evidence="7">
    <location>
        <begin position="1317"/>
        <end position="1416"/>
    </location>
</feature>
<dbReference type="SMART" id="SM00448">
    <property type="entry name" value="REC"/>
    <property type="match status" value="1"/>
</dbReference>
<dbReference type="InterPro" id="IPR013655">
    <property type="entry name" value="PAS_fold_3"/>
</dbReference>
<dbReference type="InterPro" id="IPR036890">
    <property type="entry name" value="HATPase_C_sf"/>
</dbReference>
<dbReference type="GO" id="GO:0000160">
    <property type="term" value="P:phosphorelay signal transduction system"/>
    <property type="evidence" value="ECO:0007669"/>
    <property type="project" value="InterPro"/>
</dbReference>
<dbReference type="Pfam" id="PF13185">
    <property type="entry name" value="GAF_2"/>
    <property type="match status" value="1"/>
</dbReference>
<proteinExistence type="predicted"/>
<evidence type="ECO:0000313" key="11">
    <source>
        <dbReference type="EMBL" id="ABD41215.1"/>
    </source>
</evidence>
<evidence type="ECO:0000256" key="3">
    <source>
        <dbReference type="ARBA" id="ARBA00022553"/>
    </source>
</evidence>
<comment type="catalytic activity">
    <reaction evidence="1">
        <text>ATP + protein L-histidine = ADP + protein N-phospho-L-histidine.</text>
        <dbReference type="EC" id="2.7.13.3"/>
    </reaction>
</comment>
<dbReference type="PRINTS" id="PR00344">
    <property type="entry name" value="BCTRLSENSOR"/>
</dbReference>
<dbReference type="InterPro" id="IPR029016">
    <property type="entry name" value="GAF-like_dom_sf"/>
</dbReference>
<dbReference type="Pfam" id="PF13426">
    <property type="entry name" value="PAS_9"/>
    <property type="match status" value="2"/>
</dbReference>
<organism evidence="11 12">
    <name type="scientific">Methanospirillum hungatei JF-1 (strain ATCC 27890 / DSM 864 / NBRC 100397 / JF-1)</name>
    <dbReference type="NCBI Taxonomy" id="323259"/>
    <lineage>
        <taxon>Archaea</taxon>
        <taxon>Methanobacteriati</taxon>
        <taxon>Methanobacteriota</taxon>
        <taxon>Stenosarchaea group</taxon>
        <taxon>Methanomicrobia</taxon>
        <taxon>Methanomicrobiales</taxon>
        <taxon>Methanospirillaceae</taxon>
        <taxon>Methanospirillum</taxon>
    </lineage>
</organism>
<dbReference type="SMART" id="SM00086">
    <property type="entry name" value="PAC"/>
    <property type="match status" value="6"/>
</dbReference>
<dbReference type="Gene3D" id="3.30.565.10">
    <property type="entry name" value="Histidine kinase-like ATPase, C-terminal domain"/>
    <property type="match status" value="1"/>
</dbReference>
<sequence>MKLSAERITVLAVDDEEEILGVISQYLSEDEHFTVIGVRSVGEALEAMTHHDISAVVSDYQMPGTNGIDFLSLLREQGNTVPFILFTGRGSEEVVIKALNLGADFYIVKGEDPALQFQMLKMQILSLIEKKKADEALLNSLKENRRMLSQLRATLEATEEGILVTNREGYVTNFNERFLLLWDISSDDLKNTHIEEFLNRFSHVISDSSLIAEIAKTKDEPRSQRRHTLHCPDGRVLEIFIRPQQCDGRIIGTVYSFRDITPRVRAEMQLQESRERFRILFDQSPIGHMVISPDGRITEVNRAWLSLMKRTRESVIGLPFNDILTDESKQLFFACLTEVLNSNQKHSLELVLIDGENAPVTVLVDGSVIRNTEGNILYIQCILRDITYQRKTEKRLRWTESLLTEIVSMLPFGICVTRTTDMEILYHNKHFLDIWGPDIIADLPRTGTTPTLQDFLSVSTGFLEHPFYTWNPDVCKNPDISCRDIELPGKRVIRGFSRRLSEESGEERILWAFEDITRFRNQEEEIRRYARKIEILSRIISLSGKAGSASLLCDLSLSALISVLHFEGGAFYLLSGDKKTPVMVANSGLSQEFILETTEINPEDYAFLYTEGKPLFTNNLSYIMPEFAEKWGIAGSVFIPVISGERIIGSIHLTSSRPARVSIEEQEVLLGIGREIGNGLQRLNDQKQLVEERKNFENLVQSIGDLVIVIDETTTAILAINEEVVRKTGLYKEELIGRPIRESQTPYLTLLPLEKAAYDYQPIKYAVPQADGSRIVMETRITSGSWNGKKAYFCLCRDISSTMLAQEEIRLSEERLNAIFRTCPIGIILFDPDDTMIQINPAVVSMFGILDPLDLVRYSYKDDPNIPDSIKKRIENREAFTAEMTYDISRIRSVHNFRTTGSDILHIRIMVTPVTFSVSGMRDGFYILIEDITARHQIESELRRMTQKLARIMDASNDGFFFYQVHNETITISPRLNQMLGLSPDQEEYPLSDLLRFVHDDDRGMLQSVFASLSQGVHEAVSHEIRIKNPKEGYIWVYLRGKITGYDESGIPTSMAGAVTDITRRKESEQKLLESENFNRGLVTSLPDYLMIYDQYGTILYVNESSLRAMRTVNGDIIGKNILDFIPPEMRSFVKVQSEKRIRGETLEPYEVRIMRSDNSFIDAEVQATSILYEGNPAVLAVLTDITERKRNEEDLARYAETLKGTVDALASANKKLNLLSNVTRHDILNQVHIIMSYLALLQEYSIDPDIEHFLEKIAHAVGFIQRHIEFTRNYQDIGVHSPVWQKPGDIIRKLDFEGKRVNIELDTIEMYADPLLPKVFENLLDNTLRHGLNVSTISVRYEIQPDNRLLLVWEDDGAGIADDAKTRIFERGYGKNTGLGLFLIKEILSLSGITIYESGESGKGARFCLLIPEGKYRFSGSMIS</sequence>
<dbReference type="InterPro" id="IPR005467">
    <property type="entry name" value="His_kinase_dom"/>
</dbReference>
<dbReference type="PANTHER" id="PTHR43304">
    <property type="entry name" value="PHYTOCHROME-LIKE PROTEIN CPH1"/>
    <property type="match status" value="1"/>
</dbReference>
<evidence type="ECO:0000256" key="6">
    <source>
        <dbReference type="PROSITE-ProRule" id="PRU00169"/>
    </source>
</evidence>